<evidence type="ECO:0000313" key="2">
    <source>
        <dbReference type="Proteomes" id="UP000253647"/>
    </source>
</evidence>
<dbReference type="RefSeq" id="WP_114435283.1">
    <property type="nucleotide sequence ID" value="NZ_QPJI01000019.1"/>
</dbReference>
<protein>
    <submittedName>
        <fullName evidence="1">Uncharacterized protein</fullName>
    </submittedName>
</protein>
<comment type="caution">
    <text evidence="1">The sequence shown here is derived from an EMBL/GenBank/DDBJ whole genome shotgun (WGS) entry which is preliminary data.</text>
</comment>
<name>A0A368X5E7_MARNT</name>
<dbReference type="AlphaFoldDB" id="A0A368X5E7"/>
<evidence type="ECO:0000313" key="1">
    <source>
        <dbReference type="EMBL" id="RCW63241.1"/>
    </source>
</evidence>
<organism evidence="1 2">
    <name type="scientific">Marinobacter nauticus</name>
    <name type="common">Marinobacter hydrocarbonoclasticus</name>
    <name type="synonym">Marinobacter aquaeolei</name>
    <dbReference type="NCBI Taxonomy" id="2743"/>
    <lineage>
        <taxon>Bacteria</taxon>
        <taxon>Pseudomonadati</taxon>
        <taxon>Pseudomonadota</taxon>
        <taxon>Gammaproteobacteria</taxon>
        <taxon>Pseudomonadales</taxon>
        <taxon>Marinobacteraceae</taxon>
        <taxon>Marinobacter</taxon>
    </lineage>
</organism>
<dbReference type="EMBL" id="QPJI01000019">
    <property type="protein sequence ID" value="RCW63241.1"/>
    <property type="molecule type" value="Genomic_DNA"/>
</dbReference>
<accession>A0A368X5E7</accession>
<sequence>MHILTTGQLVGLAKDINTDEIARAVKALEEAQSKLANLLSKEFGIVHRASEFDVDGEIGSSFAPAYRGQPVPQEMVELDLSSDWARAPEEVIAPEPKIVSGTLYIAPSKKGISRVFAIPFRLKPGQSPNDLSPNHMRSWVQVGTLREDGTLAALNPSVMAYRNEIEGAVVGTCIDAEWLAPSA</sequence>
<gene>
    <name evidence="1" type="ORF">DET61_1198</name>
</gene>
<reference evidence="1 2" key="1">
    <citation type="submission" date="2018-07" db="EMBL/GenBank/DDBJ databases">
        <title>Freshwater and sediment microbial communities from various areas in North America, analyzing microbe dynamics in response to fracking.</title>
        <authorList>
            <person name="Lamendella R."/>
        </authorList>
    </citation>
    <scope>NUCLEOTIDE SEQUENCE [LARGE SCALE GENOMIC DNA]</scope>
    <source>
        <strain evidence="1 2">105B</strain>
    </source>
</reference>
<dbReference type="Proteomes" id="UP000253647">
    <property type="component" value="Unassembled WGS sequence"/>
</dbReference>
<proteinExistence type="predicted"/>